<reference evidence="2 3" key="1">
    <citation type="submission" date="2016-04" db="EMBL/GenBank/DDBJ databases">
        <title>Draft Genome Sequences of Staphylococcus capitis Strain H36, S. capitis Strain H65, S. cohnii Strain H62, S. hominis Strain H69, Mycobacterium iranicum Strain H39, Plantibacter sp. Strain H53, Pseudomonas oryzihabitans Strain H72, and Microbacterium sp. Strain H83, isolated from residential settings.</title>
        <authorList>
            <person name="Lymperopoulou D."/>
            <person name="Adams R.I."/>
            <person name="Lindow S."/>
            <person name="Coil D.A."/>
            <person name="Jospin G."/>
            <person name="Eisen J.A."/>
        </authorList>
    </citation>
    <scope>NUCLEOTIDE SEQUENCE [LARGE SCALE GENOMIC DNA]</scope>
    <source>
        <strain evidence="2 3">H39</strain>
    </source>
</reference>
<evidence type="ECO:0000256" key="1">
    <source>
        <dbReference type="SAM" id="Phobius"/>
    </source>
</evidence>
<keyword evidence="1" id="KW-0812">Transmembrane</keyword>
<keyword evidence="1" id="KW-0472">Membrane</keyword>
<dbReference type="SUPFAM" id="SSF51735">
    <property type="entry name" value="NAD(P)-binding Rossmann-fold domains"/>
    <property type="match status" value="1"/>
</dbReference>
<name>A0A178M1M1_MYCIR</name>
<evidence type="ECO:0000313" key="2">
    <source>
        <dbReference type="EMBL" id="OAN41871.1"/>
    </source>
</evidence>
<organism evidence="2 3">
    <name type="scientific">Mycolicibacterium iranicum</name>
    <name type="common">Mycobacterium iranicum</name>
    <dbReference type="NCBI Taxonomy" id="912594"/>
    <lineage>
        <taxon>Bacteria</taxon>
        <taxon>Bacillati</taxon>
        <taxon>Actinomycetota</taxon>
        <taxon>Actinomycetes</taxon>
        <taxon>Mycobacteriales</taxon>
        <taxon>Mycobacteriaceae</taxon>
        <taxon>Mycolicibacterium</taxon>
    </lineage>
</organism>
<feature type="transmembrane region" description="Helical" evidence="1">
    <location>
        <begin position="43"/>
        <end position="64"/>
    </location>
</feature>
<accession>A0A178M1M1</accession>
<keyword evidence="1" id="KW-1133">Transmembrane helix</keyword>
<feature type="transmembrane region" description="Helical" evidence="1">
    <location>
        <begin position="76"/>
        <end position="98"/>
    </location>
</feature>
<evidence type="ECO:0000313" key="3">
    <source>
        <dbReference type="Proteomes" id="UP000078396"/>
    </source>
</evidence>
<dbReference type="Gene3D" id="3.40.50.720">
    <property type="entry name" value="NAD(P)-binding Rossmann-like Domain"/>
    <property type="match status" value="1"/>
</dbReference>
<protein>
    <submittedName>
        <fullName evidence="2">Uncharacterized protein</fullName>
    </submittedName>
</protein>
<proteinExistence type="predicted"/>
<dbReference type="Proteomes" id="UP000078396">
    <property type="component" value="Unassembled WGS sequence"/>
</dbReference>
<sequence length="192" mass="21157">MVNVLSVASFYPLPFNASYCASRAAEWSLTNDLRVEMRAADTLVVDVHSTALAGVVAVLASLRFALSCDGSSVTEVVTFVLALSATVLAIVVVTQAYASGRFELADSRDGRYKFRAPRPTDGVVGRPTLPSWPFRCDCRESLLRAIVEREKLPNEPSTVLCPRRTYQSVVTGRCVDEDWPRRGAPWLSRFRA</sequence>
<dbReference type="InterPro" id="IPR036291">
    <property type="entry name" value="NAD(P)-bd_dom_sf"/>
</dbReference>
<gene>
    <name evidence="2" type="ORF">A4X20_03275</name>
</gene>
<comment type="caution">
    <text evidence="2">The sequence shown here is derived from an EMBL/GenBank/DDBJ whole genome shotgun (WGS) entry which is preliminary data.</text>
</comment>
<dbReference type="EMBL" id="LWCS01000002">
    <property type="protein sequence ID" value="OAN41871.1"/>
    <property type="molecule type" value="Genomic_DNA"/>
</dbReference>
<dbReference type="AlphaFoldDB" id="A0A178M1M1"/>